<dbReference type="EMBL" id="FP929105">
    <property type="protein sequence ID" value="CBX93464.1"/>
    <property type="molecule type" value="Genomic_DNA"/>
</dbReference>
<evidence type="ECO:0000313" key="1">
    <source>
        <dbReference type="EMBL" id="CBX93464.1"/>
    </source>
</evidence>
<dbReference type="InParanoid" id="E4ZPS9"/>
<protein>
    <submittedName>
        <fullName evidence="1">Predicted protein</fullName>
    </submittedName>
</protein>
<gene>
    <name evidence="1" type="ORF">LEMA_uP043650.1</name>
</gene>
<accession>E4ZPS9</accession>
<dbReference type="VEuPathDB" id="FungiDB:LEMA_uP043650.1"/>
<dbReference type="GeneID" id="13282878"/>
<dbReference type="Proteomes" id="UP000002668">
    <property type="component" value="Genome"/>
</dbReference>
<dbReference type="HOGENOM" id="CLU_2413647_0_0_1"/>
<evidence type="ECO:0000313" key="2">
    <source>
        <dbReference type="Proteomes" id="UP000002668"/>
    </source>
</evidence>
<sequence length="92" mass="10334">MCPNQENRIEDPYAYMSSDRTKEYGKYPIAISFRAGACLAPSELVAPTNRSKVPSISIVSESCVATYDMLFSRVYRYPYQPSPSTSNTPNHD</sequence>
<organism evidence="2">
    <name type="scientific">Leptosphaeria maculans (strain JN3 / isolate v23.1.3 / race Av1-4-5-6-7-8)</name>
    <name type="common">Blackleg fungus</name>
    <name type="synonym">Phoma lingam</name>
    <dbReference type="NCBI Taxonomy" id="985895"/>
    <lineage>
        <taxon>Eukaryota</taxon>
        <taxon>Fungi</taxon>
        <taxon>Dikarya</taxon>
        <taxon>Ascomycota</taxon>
        <taxon>Pezizomycotina</taxon>
        <taxon>Dothideomycetes</taxon>
        <taxon>Pleosporomycetidae</taxon>
        <taxon>Pleosporales</taxon>
        <taxon>Pleosporineae</taxon>
        <taxon>Leptosphaeriaceae</taxon>
        <taxon>Plenodomus</taxon>
        <taxon>Plenodomus lingam/Leptosphaeria maculans species complex</taxon>
    </lineage>
</organism>
<proteinExistence type="predicted"/>
<dbReference type="AlphaFoldDB" id="E4ZPS9"/>
<keyword evidence="2" id="KW-1185">Reference proteome</keyword>
<reference evidence="2" key="1">
    <citation type="journal article" date="2011" name="Nat. Commun.">
        <title>Effector diversification within compartments of the Leptosphaeria maculans genome affected by Repeat-Induced Point mutations.</title>
        <authorList>
            <person name="Rouxel T."/>
            <person name="Grandaubert J."/>
            <person name="Hane J.K."/>
            <person name="Hoede C."/>
            <person name="van de Wouw A.P."/>
            <person name="Couloux A."/>
            <person name="Dominguez V."/>
            <person name="Anthouard V."/>
            <person name="Bally P."/>
            <person name="Bourras S."/>
            <person name="Cozijnsen A.J."/>
            <person name="Ciuffetti L.M."/>
            <person name="Degrave A."/>
            <person name="Dilmaghani A."/>
            <person name="Duret L."/>
            <person name="Fudal I."/>
            <person name="Goodwin S.B."/>
            <person name="Gout L."/>
            <person name="Glaser N."/>
            <person name="Linglin J."/>
            <person name="Kema G.H.J."/>
            <person name="Lapalu N."/>
            <person name="Lawrence C.B."/>
            <person name="May K."/>
            <person name="Meyer M."/>
            <person name="Ollivier B."/>
            <person name="Poulain J."/>
            <person name="Schoch C.L."/>
            <person name="Simon A."/>
            <person name="Spatafora J.W."/>
            <person name="Stachowiak A."/>
            <person name="Turgeon B.G."/>
            <person name="Tyler B.M."/>
            <person name="Vincent D."/>
            <person name="Weissenbach J."/>
            <person name="Amselem J."/>
            <person name="Quesneville H."/>
            <person name="Oliver R.P."/>
            <person name="Wincker P."/>
            <person name="Balesdent M.-H."/>
            <person name="Howlett B.J."/>
        </authorList>
    </citation>
    <scope>NUCLEOTIDE SEQUENCE [LARGE SCALE GENOMIC DNA]</scope>
    <source>
        <strain evidence="2">JN3 / isolate v23.1.3 / race Av1-4-5-6-7-8</strain>
    </source>
</reference>
<name>E4ZPS9_LEPMJ</name>